<dbReference type="PANTHER" id="PTHR43289">
    <property type="entry name" value="MITOGEN-ACTIVATED PROTEIN KINASE KINASE KINASE 20-RELATED"/>
    <property type="match status" value="1"/>
</dbReference>
<name>A0A5C6A2T9_9BACT</name>
<feature type="binding site" evidence="6">
    <location>
        <position position="320"/>
    </location>
    <ligand>
        <name>ATP</name>
        <dbReference type="ChEBI" id="CHEBI:30616"/>
    </ligand>
</feature>
<dbReference type="PROSITE" id="PS00108">
    <property type="entry name" value="PROTEIN_KINASE_ST"/>
    <property type="match status" value="1"/>
</dbReference>
<dbReference type="InterPro" id="IPR000719">
    <property type="entry name" value="Prot_kinase_dom"/>
</dbReference>
<dbReference type="SUPFAM" id="SSF56112">
    <property type="entry name" value="Protein kinase-like (PK-like)"/>
    <property type="match status" value="2"/>
</dbReference>
<evidence type="ECO:0000256" key="6">
    <source>
        <dbReference type="PROSITE-ProRule" id="PRU10141"/>
    </source>
</evidence>
<sequence length="1194" mass="132821">MPDQLTRRSIEPSQATDDIDAANERECGSLRAVSQGQDGQRLLGRDEHAGPFELRVLSGIANNPRRLAEVTTQCQRIGLVEHPAVRKVASWSMDVDPPTLRMELPKGTDPSRHGLDRLLEPTTSLLTADQRWRIAWQIVDAAIAAHRVGLFHGSYSPTTLLVQADDAVPVWIDYTATICDEAIAKIALSVDDDLQSLQRLLNELLGALLEKTPEDTDQGPPSLSQWQSALHPHVSHEIETMPTAELDSRSGSSHDAPTSESDFHGVSMNAVASSEPTTRSSKEPPRQLGRFQLFQQVGEGGMGTVFRAIDLSNQETVAVKILRDRGQDFARSIRRFRKEARLMADAQNEHVTRLIEVGEDQGFHFLVMEFIDGVNLKKWLSRRPPLEEAEALSIAADISRALVDAHAREMVHRDIKPENVLIHLRDDAPEFAGNLYQRPLEHFVIKLTDFGIARHVHQSESMEVTRAGSVLGTPRYMSPEQCRSLGTVKPSSDVYSVGITMYELLTGTLPFEADDFMKIAAMHCYQDAPSIQKRNAKVSDLAAQIVQRAIAKDPADRFGDAGQLLSEILKLVHGQPTGFEAHPKLPDHSKKKVWTKTVVWKLASQPSELWPMVSNTERLNEAIGLPPVDYRSENDPILGVRKFGEFTLGGVKVSWEEHPFEWIEGRRMGILREFDQGPFRWFMSLVTLEPHADGGTRLSHQVSIESRNLLGRMLTTIEADWKGFKHLDGVYKRVDRAIQGRLSAKEGSDAFCKTKPLGRNESKRLRERVANLIDRGVDTSLANRLETILRDWSSQDLAALRPLAIADRMKVDGRSMTDACLIAATEGLLVLRWEVLCPTCRVAASTRDQLSAIGAHTHCEACDVDFQSNLGDSIEMVFQSHPEIREVNDGQYCIGGPEHSPHVVAQVRIESRECLELELDLKPGDYLLRGPRLPRTQPVRVQSTAAPSRVNFELSRVGLGRHTPALRAGRQNLSLMNDLDHLHVVRIERTIPRGDVITATMASANPLFRQLFPDQNFAGTNPIETETMSFVATCIDQIEELYLSMTEAEAYELIREHHRRLADGVQASGGAVVKTVGERMLACFQRREQAVEAADSIRDRMAQPPALTNLRLGIAVHCGPTLATTQNNQIDYFGATVRAVSAMPDLAGGDMLVSEPVYSDPLTREKFADSTNQIEVIDLPGTPGLRVKRIVTER</sequence>
<dbReference type="SUPFAM" id="SSF55961">
    <property type="entry name" value="Bet v1-like"/>
    <property type="match status" value="1"/>
</dbReference>
<protein>
    <submittedName>
        <fullName evidence="10">Serine/threonine-protein kinase PrkC</fullName>
        <ecNumber evidence="10">2.7.11.1</ecNumber>
    </submittedName>
</protein>
<keyword evidence="4 10" id="KW-0418">Kinase</keyword>
<dbReference type="GO" id="GO:0005524">
    <property type="term" value="F:ATP binding"/>
    <property type="evidence" value="ECO:0007669"/>
    <property type="project" value="UniProtKB-UniRule"/>
</dbReference>
<proteinExistence type="predicted"/>
<feature type="region of interest" description="Disordered" evidence="7">
    <location>
        <begin position="1"/>
        <end position="23"/>
    </location>
</feature>
<feature type="domain" description="Guanylate cyclase" evidence="9">
    <location>
        <begin position="1029"/>
        <end position="1144"/>
    </location>
</feature>
<accession>A0A5C6A2T9</accession>
<keyword evidence="5 6" id="KW-0067">ATP-binding</keyword>
<dbReference type="InterPro" id="IPR017441">
    <property type="entry name" value="Protein_kinase_ATP_BS"/>
</dbReference>
<dbReference type="GO" id="GO:0016020">
    <property type="term" value="C:membrane"/>
    <property type="evidence" value="ECO:0007669"/>
    <property type="project" value="UniProtKB-SubCell"/>
</dbReference>
<evidence type="ECO:0000256" key="7">
    <source>
        <dbReference type="SAM" id="MobiDB-lite"/>
    </source>
</evidence>
<evidence type="ECO:0000259" key="8">
    <source>
        <dbReference type="PROSITE" id="PS50011"/>
    </source>
</evidence>
<keyword evidence="11" id="KW-1185">Reference proteome</keyword>
<evidence type="ECO:0000256" key="1">
    <source>
        <dbReference type="ARBA" id="ARBA00004167"/>
    </source>
</evidence>
<dbReference type="RefSeq" id="WP_146579502.1">
    <property type="nucleotide sequence ID" value="NZ_SJPM01000009.1"/>
</dbReference>
<keyword evidence="2 10" id="KW-0808">Transferase</keyword>
<evidence type="ECO:0000256" key="2">
    <source>
        <dbReference type="ARBA" id="ARBA00022679"/>
    </source>
</evidence>
<keyword evidence="3 6" id="KW-0547">Nucleotide-binding</keyword>
<dbReference type="InterPro" id="IPR045983">
    <property type="entry name" value="GUC-dom-containing_N"/>
</dbReference>
<dbReference type="CDD" id="cd07302">
    <property type="entry name" value="CHD"/>
    <property type="match status" value="1"/>
</dbReference>
<dbReference type="Gene3D" id="1.10.510.10">
    <property type="entry name" value="Transferase(Phosphotransferase) domain 1"/>
    <property type="match status" value="2"/>
</dbReference>
<reference evidence="10 11" key="1">
    <citation type="submission" date="2019-02" db="EMBL/GenBank/DDBJ databases">
        <title>Deep-cultivation of Planctomycetes and their phenomic and genomic characterization uncovers novel biology.</title>
        <authorList>
            <person name="Wiegand S."/>
            <person name="Jogler M."/>
            <person name="Boedeker C."/>
            <person name="Pinto D."/>
            <person name="Vollmers J."/>
            <person name="Rivas-Marin E."/>
            <person name="Kohn T."/>
            <person name="Peeters S.H."/>
            <person name="Heuer A."/>
            <person name="Rast P."/>
            <person name="Oberbeckmann S."/>
            <person name="Bunk B."/>
            <person name="Jeske O."/>
            <person name="Meyerdierks A."/>
            <person name="Storesund J.E."/>
            <person name="Kallscheuer N."/>
            <person name="Luecker S."/>
            <person name="Lage O.M."/>
            <person name="Pohl T."/>
            <person name="Merkel B.J."/>
            <person name="Hornburger P."/>
            <person name="Mueller R.-W."/>
            <person name="Bruemmer F."/>
            <person name="Labrenz M."/>
            <person name="Spormann A.M."/>
            <person name="Op Den Camp H."/>
            <person name="Overmann J."/>
            <person name="Amann R."/>
            <person name="Jetten M.S.M."/>
            <person name="Mascher T."/>
            <person name="Medema M.H."/>
            <person name="Devos D.P."/>
            <person name="Kaster A.-K."/>
            <person name="Ovreas L."/>
            <person name="Rohde M."/>
            <person name="Galperin M.Y."/>
            <person name="Jogler C."/>
        </authorList>
    </citation>
    <scope>NUCLEOTIDE SEQUENCE [LARGE SCALE GENOMIC DNA]</scope>
    <source>
        <strain evidence="10 11">Pla100</strain>
    </source>
</reference>
<evidence type="ECO:0000256" key="5">
    <source>
        <dbReference type="ARBA" id="ARBA00022840"/>
    </source>
</evidence>
<feature type="region of interest" description="Disordered" evidence="7">
    <location>
        <begin position="243"/>
        <end position="287"/>
    </location>
</feature>
<dbReference type="Gene3D" id="3.30.70.1230">
    <property type="entry name" value="Nucleotide cyclase"/>
    <property type="match status" value="1"/>
</dbReference>
<dbReference type="CDD" id="cd14014">
    <property type="entry name" value="STKc_PknB_like"/>
    <property type="match status" value="1"/>
</dbReference>
<dbReference type="PANTHER" id="PTHR43289:SF6">
    <property type="entry name" value="SERINE_THREONINE-PROTEIN KINASE NEKL-3"/>
    <property type="match status" value="1"/>
</dbReference>
<dbReference type="PROSITE" id="PS50011">
    <property type="entry name" value="PROTEIN_KINASE_DOM"/>
    <property type="match status" value="1"/>
</dbReference>
<dbReference type="Pfam" id="PF19363">
    <property type="entry name" value="DUF5939"/>
    <property type="match status" value="1"/>
</dbReference>
<feature type="domain" description="Protein kinase" evidence="8">
    <location>
        <begin position="291"/>
        <end position="569"/>
    </location>
</feature>
<dbReference type="Proteomes" id="UP000316213">
    <property type="component" value="Unassembled WGS sequence"/>
</dbReference>
<evidence type="ECO:0000313" key="11">
    <source>
        <dbReference type="Proteomes" id="UP000316213"/>
    </source>
</evidence>
<dbReference type="OrthoDB" id="6111975at2"/>
<dbReference type="InterPro" id="IPR011009">
    <property type="entry name" value="Kinase-like_dom_sf"/>
</dbReference>
<comment type="subcellular location">
    <subcellularLocation>
        <location evidence="1">Membrane</location>
        <topology evidence="1">Single-pass membrane protein</topology>
    </subcellularLocation>
</comment>
<evidence type="ECO:0000256" key="4">
    <source>
        <dbReference type="ARBA" id="ARBA00022777"/>
    </source>
</evidence>
<dbReference type="EC" id="2.7.11.1" evidence="10"/>
<dbReference type="GO" id="GO:0004016">
    <property type="term" value="F:adenylate cyclase activity"/>
    <property type="evidence" value="ECO:0007669"/>
    <property type="project" value="UniProtKB-ARBA"/>
</dbReference>
<feature type="compositionally biased region" description="Polar residues" evidence="7">
    <location>
        <begin position="249"/>
        <end position="260"/>
    </location>
</feature>
<dbReference type="PROSITE" id="PS50125">
    <property type="entry name" value="GUANYLATE_CYCLASE_2"/>
    <property type="match status" value="1"/>
</dbReference>
<dbReference type="Pfam" id="PF00069">
    <property type="entry name" value="Pkinase"/>
    <property type="match status" value="1"/>
</dbReference>
<feature type="compositionally biased region" description="Polar residues" evidence="7">
    <location>
        <begin position="270"/>
        <end position="279"/>
    </location>
</feature>
<dbReference type="InterPro" id="IPR008271">
    <property type="entry name" value="Ser/Thr_kinase_AS"/>
</dbReference>
<dbReference type="EMBL" id="SJPM01000009">
    <property type="protein sequence ID" value="TWT93685.1"/>
    <property type="molecule type" value="Genomic_DNA"/>
</dbReference>
<evidence type="ECO:0000256" key="3">
    <source>
        <dbReference type="ARBA" id="ARBA00022741"/>
    </source>
</evidence>
<dbReference type="GO" id="GO:0035556">
    <property type="term" value="P:intracellular signal transduction"/>
    <property type="evidence" value="ECO:0007669"/>
    <property type="project" value="InterPro"/>
</dbReference>
<dbReference type="SMART" id="SM00220">
    <property type="entry name" value="S_TKc"/>
    <property type="match status" value="1"/>
</dbReference>
<dbReference type="GO" id="GO:0004674">
    <property type="term" value="F:protein serine/threonine kinase activity"/>
    <property type="evidence" value="ECO:0007669"/>
    <property type="project" value="UniProtKB-EC"/>
</dbReference>
<comment type="caution">
    <text evidence="10">The sequence shown here is derived from an EMBL/GenBank/DDBJ whole genome shotgun (WGS) entry which is preliminary data.</text>
</comment>
<dbReference type="GO" id="GO:0009190">
    <property type="term" value="P:cyclic nucleotide biosynthetic process"/>
    <property type="evidence" value="ECO:0007669"/>
    <property type="project" value="InterPro"/>
</dbReference>
<dbReference type="SUPFAM" id="SSF55073">
    <property type="entry name" value="Nucleotide cyclase"/>
    <property type="match status" value="1"/>
</dbReference>
<feature type="compositionally biased region" description="Basic and acidic residues" evidence="7">
    <location>
        <begin position="1"/>
        <end position="10"/>
    </location>
</feature>
<dbReference type="InterPro" id="IPR029787">
    <property type="entry name" value="Nucleotide_cyclase"/>
</dbReference>
<evidence type="ECO:0000313" key="10">
    <source>
        <dbReference type="EMBL" id="TWT93685.1"/>
    </source>
</evidence>
<dbReference type="AlphaFoldDB" id="A0A5C6A2T9"/>
<evidence type="ECO:0000259" key="9">
    <source>
        <dbReference type="PROSITE" id="PS50125"/>
    </source>
</evidence>
<dbReference type="PROSITE" id="PS00107">
    <property type="entry name" value="PROTEIN_KINASE_ATP"/>
    <property type="match status" value="1"/>
</dbReference>
<organism evidence="10 11">
    <name type="scientific">Neorhodopirellula pilleata</name>
    <dbReference type="NCBI Taxonomy" id="2714738"/>
    <lineage>
        <taxon>Bacteria</taxon>
        <taxon>Pseudomonadati</taxon>
        <taxon>Planctomycetota</taxon>
        <taxon>Planctomycetia</taxon>
        <taxon>Pirellulales</taxon>
        <taxon>Pirellulaceae</taxon>
        <taxon>Neorhodopirellula</taxon>
    </lineage>
</organism>
<dbReference type="InterPro" id="IPR001054">
    <property type="entry name" value="A/G_cyclase"/>
</dbReference>
<gene>
    <name evidence="10" type="primary">prkC_21</name>
    <name evidence="10" type="ORF">Pla100_42030</name>
</gene>